<dbReference type="EMBL" id="BA000037">
    <property type="protein sequence ID" value="BAC95029.1"/>
    <property type="molecule type" value="Genomic_DNA"/>
</dbReference>
<organism evidence="1 2">
    <name type="scientific">Vibrio vulnificus (strain YJ016)</name>
    <dbReference type="NCBI Taxonomy" id="196600"/>
    <lineage>
        <taxon>Bacteria</taxon>
        <taxon>Pseudomonadati</taxon>
        <taxon>Pseudomonadota</taxon>
        <taxon>Gammaproteobacteria</taxon>
        <taxon>Vibrionales</taxon>
        <taxon>Vibrionaceae</taxon>
        <taxon>Vibrio</taxon>
    </lineage>
</organism>
<accession>Q7MJ97</accession>
<reference evidence="1 2" key="1">
    <citation type="journal article" date="2003" name="Genome Res.">
        <title>Comparative genome analysis of Vibrio vulnificus, a marine pathogen.</title>
        <authorList>
            <person name="Chen C.Y."/>
            <person name="Wu K.M."/>
            <person name="Chang Y.C."/>
            <person name="Chang C.H."/>
            <person name="Tsai H.C."/>
            <person name="Liao T.L."/>
            <person name="Liu Y.M."/>
            <person name="Chen H.J."/>
            <person name="Shen A.B."/>
            <person name="Li J.C."/>
            <person name="Su T.L."/>
            <person name="Shao C.P."/>
            <person name="Lee C.T."/>
            <person name="Hor L.I."/>
            <person name="Tsai S.F."/>
        </authorList>
    </citation>
    <scope>NUCLEOTIDE SEQUENCE [LARGE SCALE GENOMIC DNA]</scope>
    <source>
        <strain evidence="1 2">YJ016</strain>
    </source>
</reference>
<dbReference type="AlphaFoldDB" id="Q7MJ97"/>
<protein>
    <submittedName>
        <fullName evidence="1">Uncharacterized protein</fullName>
    </submittedName>
</protein>
<name>Q7MJ97_VIBVY</name>
<proteinExistence type="predicted"/>
<sequence length="40" mass="4692">MAFCLYILLGQVLLGKMAHHAHLLDQTVFYFEFTQHNRSP</sequence>
<gene>
    <name evidence="1" type="ordered locus">VV2265</name>
</gene>
<dbReference type="HOGENOM" id="CLU_3298576_0_0_6"/>
<dbReference type="Proteomes" id="UP000002675">
    <property type="component" value="Chromosome I"/>
</dbReference>
<evidence type="ECO:0000313" key="2">
    <source>
        <dbReference type="Proteomes" id="UP000002675"/>
    </source>
</evidence>
<evidence type="ECO:0000313" key="1">
    <source>
        <dbReference type="EMBL" id="BAC95029.1"/>
    </source>
</evidence>
<dbReference type="KEGG" id="vvy:VV2265"/>